<dbReference type="OrthoDB" id="4843387at2759"/>
<proteinExistence type="predicted"/>
<protein>
    <submittedName>
        <fullName evidence="1">Uncharacterized protein</fullName>
    </submittedName>
</protein>
<evidence type="ECO:0000313" key="1">
    <source>
        <dbReference type="EMBL" id="GFT84177.1"/>
    </source>
</evidence>
<keyword evidence="2" id="KW-1185">Reference proteome</keyword>
<organism evidence="1 2">
    <name type="scientific">Nephila pilipes</name>
    <name type="common">Giant wood spider</name>
    <name type="synonym">Nephila maculata</name>
    <dbReference type="NCBI Taxonomy" id="299642"/>
    <lineage>
        <taxon>Eukaryota</taxon>
        <taxon>Metazoa</taxon>
        <taxon>Ecdysozoa</taxon>
        <taxon>Arthropoda</taxon>
        <taxon>Chelicerata</taxon>
        <taxon>Arachnida</taxon>
        <taxon>Araneae</taxon>
        <taxon>Araneomorphae</taxon>
        <taxon>Entelegynae</taxon>
        <taxon>Araneoidea</taxon>
        <taxon>Nephilidae</taxon>
        <taxon>Nephila</taxon>
    </lineage>
</organism>
<evidence type="ECO:0000313" key="2">
    <source>
        <dbReference type="Proteomes" id="UP000887013"/>
    </source>
</evidence>
<reference evidence="1" key="1">
    <citation type="submission" date="2020-08" db="EMBL/GenBank/DDBJ databases">
        <title>Multicomponent nature underlies the extraordinary mechanical properties of spider dragline silk.</title>
        <authorList>
            <person name="Kono N."/>
            <person name="Nakamura H."/>
            <person name="Mori M."/>
            <person name="Yoshida Y."/>
            <person name="Ohtoshi R."/>
            <person name="Malay A.D."/>
            <person name="Moran D.A.P."/>
            <person name="Tomita M."/>
            <person name="Numata K."/>
            <person name="Arakawa K."/>
        </authorList>
    </citation>
    <scope>NUCLEOTIDE SEQUENCE</scope>
</reference>
<gene>
    <name evidence="1" type="ORF">NPIL_548281</name>
</gene>
<comment type="caution">
    <text evidence="1">The sequence shown here is derived from an EMBL/GenBank/DDBJ whole genome shotgun (WGS) entry which is preliminary data.</text>
</comment>
<dbReference type="Proteomes" id="UP000887013">
    <property type="component" value="Unassembled WGS sequence"/>
</dbReference>
<accession>A0A8X6PQW3</accession>
<dbReference type="AlphaFoldDB" id="A0A8X6PQW3"/>
<name>A0A8X6PQW3_NEPPI</name>
<sequence>MGNWETSIIRNEKNNKSEEKSLCEIGEVIQRSHCMVKKIIDKYTKSQPVKYFHKTGRRPNDTEVRNIEREVNSNPTPSASKILQIILQTSEKMVRANTTRTVNEHEIIW</sequence>
<dbReference type="EMBL" id="BMAW01023693">
    <property type="protein sequence ID" value="GFT84177.1"/>
    <property type="molecule type" value="Genomic_DNA"/>
</dbReference>